<gene>
    <name evidence="4" type="ORF">LZC95_04190</name>
</gene>
<dbReference type="InterPro" id="IPR036291">
    <property type="entry name" value="NAD(P)-bd_dom_sf"/>
</dbReference>
<evidence type="ECO:0000313" key="4">
    <source>
        <dbReference type="EMBL" id="WXA96038.1"/>
    </source>
</evidence>
<proteinExistence type="predicted"/>
<evidence type="ECO:0000313" key="5">
    <source>
        <dbReference type="Proteomes" id="UP001379533"/>
    </source>
</evidence>
<dbReference type="InterPro" id="IPR052698">
    <property type="entry name" value="MoCofactor_Util/Proc"/>
</dbReference>
<reference evidence="4 5" key="1">
    <citation type="submission" date="2021-12" db="EMBL/GenBank/DDBJ databases">
        <title>Discovery of the Pendulisporaceae a myxobacterial family with distinct sporulation behavior and unique specialized metabolism.</title>
        <authorList>
            <person name="Garcia R."/>
            <person name="Popoff A."/>
            <person name="Bader C.D."/>
            <person name="Loehr J."/>
            <person name="Walesch S."/>
            <person name="Walt C."/>
            <person name="Boldt J."/>
            <person name="Bunk B."/>
            <person name="Haeckl F.J.F.P.J."/>
            <person name="Gunesch A.P."/>
            <person name="Birkelbach J."/>
            <person name="Nuebel U."/>
            <person name="Pietschmann T."/>
            <person name="Bach T."/>
            <person name="Mueller R."/>
        </authorList>
    </citation>
    <scope>NUCLEOTIDE SEQUENCE [LARGE SCALE GENOMIC DNA]</scope>
    <source>
        <strain evidence="4 5">MSr12523</strain>
    </source>
</reference>
<evidence type="ECO:0000259" key="2">
    <source>
        <dbReference type="Pfam" id="PF02625"/>
    </source>
</evidence>
<feature type="region of interest" description="Disordered" evidence="1">
    <location>
        <begin position="1"/>
        <end position="51"/>
    </location>
</feature>
<protein>
    <submittedName>
        <fullName evidence="4">XdhC/CoxI family protein</fullName>
    </submittedName>
</protein>
<organism evidence="4 5">
    <name type="scientific">Pendulispora brunnea</name>
    <dbReference type="NCBI Taxonomy" id="2905690"/>
    <lineage>
        <taxon>Bacteria</taxon>
        <taxon>Pseudomonadati</taxon>
        <taxon>Myxococcota</taxon>
        <taxon>Myxococcia</taxon>
        <taxon>Myxococcales</taxon>
        <taxon>Sorangiineae</taxon>
        <taxon>Pendulisporaceae</taxon>
        <taxon>Pendulispora</taxon>
    </lineage>
</organism>
<feature type="domain" description="XdhC- CoxI" evidence="2">
    <location>
        <begin position="69"/>
        <end position="125"/>
    </location>
</feature>
<dbReference type="PANTHER" id="PTHR30388:SF6">
    <property type="entry name" value="XANTHINE DEHYDROGENASE SUBUNIT A-RELATED"/>
    <property type="match status" value="1"/>
</dbReference>
<dbReference type="Gene3D" id="3.40.50.720">
    <property type="entry name" value="NAD(P)-binding Rossmann-like Domain"/>
    <property type="match status" value="1"/>
</dbReference>
<dbReference type="PANTHER" id="PTHR30388">
    <property type="entry name" value="ALDEHYDE OXIDOREDUCTASE MOLYBDENUM COFACTOR ASSEMBLY PROTEIN"/>
    <property type="match status" value="1"/>
</dbReference>
<evidence type="ECO:0000256" key="1">
    <source>
        <dbReference type="SAM" id="MobiDB-lite"/>
    </source>
</evidence>
<dbReference type="Pfam" id="PF02625">
    <property type="entry name" value="XdhC_CoxI"/>
    <property type="match status" value="1"/>
</dbReference>
<dbReference type="EMBL" id="CP089982">
    <property type="protein sequence ID" value="WXA96038.1"/>
    <property type="molecule type" value="Genomic_DNA"/>
</dbReference>
<dbReference type="Pfam" id="PF13478">
    <property type="entry name" value="XdhC_C"/>
    <property type="match status" value="1"/>
</dbReference>
<dbReference type="Proteomes" id="UP001379533">
    <property type="component" value="Chromosome"/>
</dbReference>
<keyword evidence="5" id="KW-1185">Reference proteome</keyword>
<sequence>MAKLIPLPSAPTLQGEARSAEPGLLGNSARDAHTTSTEQGRFPAAPSSSLSPLAADVPRVLEMAAERARRGVPGAMATVIARHGSAPATPGQKLYIGADGSAFGTVGGGAIEREVLEALVEMLQRPHDKIEKGGKKSVTQHQIRNFRLGPELGMCCGGQADLLFEPIDALTPCLIVGAGHVATATAPLLARVGFAVTVCDAREEWSDEGRIPGVRLVLGEYDEVGADFPREGVVVVMTHDHALDQAAIEWALRKGFAYVGGVGSRAKAQRTRDRLEAKGFSLEDRARMRMPIGADIHARLPEEIAVAIAAELIGWRKTR</sequence>
<dbReference type="InterPro" id="IPR003777">
    <property type="entry name" value="XdhC_CoxI"/>
</dbReference>
<dbReference type="RefSeq" id="WP_394846651.1">
    <property type="nucleotide sequence ID" value="NZ_CP089982.1"/>
</dbReference>
<accession>A0ABZ2KFC5</accession>
<dbReference type="SUPFAM" id="SSF51735">
    <property type="entry name" value="NAD(P)-binding Rossmann-fold domains"/>
    <property type="match status" value="1"/>
</dbReference>
<name>A0ABZ2KFC5_9BACT</name>
<evidence type="ECO:0000259" key="3">
    <source>
        <dbReference type="Pfam" id="PF13478"/>
    </source>
</evidence>
<dbReference type="InterPro" id="IPR027051">
    <property type="entry name" value="XdhC_Rossmann_dom"/>
</dbReference>
<feature type="domain" description="XdhC Rossmann" evidence="3">
    <location>
        <begin position="174"/>
        <end position="312"/>
    </location>
</feature>